<dbReference type="eggNOG" id="arCOG04417">
    <property type="taxonomic scope" value="Archaea"/>
</dbReference>
<dbReference type="InterPro" id="IPR018645">
    <property type="entry name" value="OapC-like"/>
</dbReference>
<evidence type="ECO:0008006" key="3">
    <source>
        <dbReference type="Google" id="ProtNLM"/>
    </source>
</evidence>
<dbReference type="AlphaFoldDB" id="D3RYY5"/>
<dbReference type="STRING" id="589924.Ferp_1547"/>
<dbReference type="PaxDb" id="589924-Ferp_1547"/>
<dbReference type="Proteomes" id="UP000002613">
    <property type="component" value="Chromosome"/>
</dbReference>
<reference evidence="1 2" key="2">
    <citation type="journal article" date="2011" name="Stand. Genomic Sci.">
        <title>Complete genome sequence of Ferroglobus placidus AEDII12DO.</title>
        <authorList>
            <person name="Anderson I."/>
            <person name="Risso C."/>
            <person name="Holmes D."/>
            <person name="Lucas S."/>
            <person name="Copeland A."/>
            <person name="Lapidus A."/>
            <person name="Cheng J.F."/>
            <person name="Bruce D."/>
            <person name="Goodwin L."/>
            <person name="Pitluck S."/>
            <person name="Saunders E."/>
            <person name="Brettin T."/>
            <person name="Detter J.C."/>
            <person name="Han C."/>
            <person name="Tapia R."/>
            <person name="Larimer F."/>
            <person name="Land M."/>
            <person name="Hauser L."/>
            <person name="Woyke T."/>
            <person name="Lovley D."/>
            <person name="Kyrpides N."/>
            <person name="Ivanova N."/>
        </authorList>
    </citation>
    <scope>NUCLEOTIDE SEQUENCE [LARGE SCALE GENOMIC DNA]</scope>
    <source>
        <strain evidence="2">DSM 10642 / AEDII12DO</strain>
    </source>
</reference>
<dbReference type="Pfam" id="PF09845">
    <property type="entry name" value="OapC"/>
    <property type="match status" value="1"/>
</dbReference>
<name>D3RYY5_FERPA</name>
<protein>
    <recommendedName>
        <fullName evidence="3">Zn-ribbon containing protein</fullName>
    </recommendedName>
</protein>
<dbReference type="OrthoDB" id="78050at2157"/>
<dbReference type="GeneID" id="8779068"/>
<sequence length="99" mass="11429">MPHQCTKCGKIFADGDVNILKGCECGNNKFLYIPKVKGREKEELEEQFEKIESVRIIAPGTYEINIEKLLERDEIIIALQENGRYAIHLPSLVKKKKRK</sequence>
<dbReference type="RefSeq" id="WP_012966038.1">
    <property type="nucleotide sequence ID" value="NC_013849.1"/>
</dbReference>
<gene>
    <name evidence="1" type="ordered locus">Ferp_1547</name>
</gene>
<dbReference type="KEGG" id="fpl:Ferp_1547"/>
<evidence type="ECO:0000313" key="2">
    <source>
        <dbReference type="Proteomes" id="UP000002613"/>
    </source>
</evidence>
<dbReference type="EMBL" id="CP001899">
    <property type="protein sequence ID" value="ADC65698.1"/>
    <property type="molecule type" value="Genomic_DNA"/>
</dbReference>
<keyword evidence="2" id="KW-1185">Reference proteome</keyword>
<organism evidence="1 2">
    <name type="scientific">Ferroglobus placidus (strain DSM 10642 / AEDII12DO)</name>
    <dbReference type="NCBI Taxonomy" id="589924"/>
    <lineage>
        <taxon>Archaea</taxon>
        <taxon>Methanobacteriati</taxon>
        <taxon>Methanobacteriota</taxon>
        <taxon>Archaeoglobi</taxon>
        <taxon>Archaeoglobales</taxon>
        <taxon>Archaeoglobaceae</taxon>
        <taxon>Ferroglobus</taxon>
    </lineage>
</organism>
<accession>D3RYY5</accession>
<reference evidence="2" key="1">
    <citation type="submission" date="2010-02" db="EMBL/GenBank/DDBJ databases">
        <title>Complete sequence of Ferroglobus placidus DSM 10642.</title>
        <authorList>
            <consortium name="US DOE Joint Genome Institute"/>
            <person name="Lucas S."/>
            <person name="Copeland A."/>
            <person name="Lapidus A."/>
            <person name="Cheng J.-F."/>
            <person name="Bruce D."/>
            <person name="Goodwin L."/>
            <person name="Pitluck S."/>
            <person name="Saunders E."/>
            <person name="Brettin T."/>
            <person name="Detter J.C."/>
            <person name="Han C."/>
            <person name="Tapia R."/>
            <person name="Larimer F."/>
            <person name="Land M."/>
            <person name="Hauser L."/>
            <person name="Kyrpides N."/>
            <person name="Ivanova N."/>
            <person name="Holmes D."/>
            <person name="Lovley D."/>
            <person name="Kyrpides N."/>
            <person name="Anderson I.J."/>
            <person name="Woyke T."/>
        </authorList>
    </citation>
    <scope>NUCLEOTIDE SEQUENCE [LARGE SCALE GENOMIC DNA]</scope>
    <source>
        <strain evidence="2">DSM 10642 / AEDII12DO</strain>
    </source>
</reference>
<evidence type="ECO:0000313" key="1">
    <source>
        <dbReference type="EMBL" id="ADC65698.1"/>
    </source>
</evidence>
<dbReference type="HOGENOM" id="CLU_126374_1_0_2"/>
<proteinExistence type="predicted"/>